<proteinExistence type="predicted"/>
<name>A0ACA9PH66_9GLOM</name>
<protein>
    <submittedName>
        <fullName evidence="1">2836_t:CDS:1</fullName>
    </submittedName>
</protein>
<evidence type="ECO:0000313" key="2">
    <source>
        <dbReference type="Proteomes" id="UP000789860"/>
    </source>
</evidence>
<gene>
    <name evidence="1" type="ORF">SCALOS_LOCUS10695</name>
</gene>
<dbReference type="Proteomes" id="UP000789860">
    <property type="component" value="Unassembled WGS sequence"/>
</dbReference>
<dbReference type="EMBL" id="CAJVPM010041447">
    <property type="protein sequence ID" value="CAG8706265.1"/>
    <property type="molecule type" value="Genomic_DNA"/>
</dbReference>
<feature type="non-terminal residue" evidence="1">
    <location>
        <position position="1"/>
    </location>
</feature>
<comment type="caution">
    <text evidence="1">The sequence shown here is derived from an EMBL/GenBank/DDBJ whole genome shotgun (WGS) entry which is preliminary data.</text>
</comment>
<reference evidence="1" key="1">
    <citation type="submission" date="2021-06" db="EMBL/GenBank/DDBJ databases">
        <authorList>
            <person name="Kallberg Y."/>
            <person name="Tangrot J."/>
            <person name="Rosling A."/>
        </authorList>
    </citation>
    <scope>NUCLEOTIDE SEQUENCE</scope>
    <source>
        <strain evidence="1">AU212A</strain>
    </source>
</reference>
<evidence type="ECO:0000313" key="1">
    <source>
        <dbReference type="EMBL" id="CAG8706265.1"/>
    </source>
</evidence>
<sequence>EGFINCSYLNSAIDLGDKLKQSKVDSNNRNIAAVNINVLVHKKEK</sequence>
<organism evidence="1 2">
    <name type="scientific">Scutellospora calospora</name>
    <dbReference type="NCBI Taxonomy" id="85575"/>
    <lineage>
        <taxon>Eukaryota</taxon>
        <taxon>Fungi</taxon>
        <taxon>Fungi incertae sedis</taxon>
        <taxon>Mucoromycota</taxon>
        <taxon>Glomeromycotina</taxon>
        <taxon>Glomeromycetes</taxon>
        <taxon>Diversisporales</taxon>
        <taxon>Gigasporaceae</taxon>
        <taxon>Scutellospora</taxon>
    </lineage>
</organism>
<feature type="non-terminal residue" evidence="1">
    <location>
        <position position="45"/>
    </location>
</feature>
<accession>A0ACA9PH66</accession>
<keyword evidence="2" id="KW-1185">Reference proteome</keyword>